<dbReference type="FunFam" id="2.120.10.80:FF:000050">
    <property type="entry name" value="Putative LOV domain-containing protein"/>
    <property type="match status" value="1"/>
</dbReference>
<comment type="subcellular location">
    <subcellularLocation>
        <location evidence="1">Nucleus</location>
    </subcellularLocation>
</comment>
<evidence type="ECO:0000256" key="4">
    <source>
        <dbReference type="ARBA" id="ARBA00022737"/>
    </source>
</evidence>
<evidence type="ECO:0000256" key="2">
    <source>
        <dbReference type="ARBA" id="ARBA00022630"/>
    </source>
</evidence>
<dbReference type="GO" id="GO:0009637">
    <property type="term" value="P:response to blue light"/>
    <property type="evidence" value="ECO:0007669"/>
    <property type="project" value="TreeGrafter"/>
</dbReference>
<keyword evidence="2" id="KW-0285">Flavoprotein</keyword>
<dbReference type="InterPro" id="IPR011498">
    <property type="entry name" value="Kelch_2"/>
</dbReference>
<keyword evidence="8" id="KW-1185">Reference proteome</keyword>
<dbReference type="Gene3D" id="2.120.10.80">
    <property type="entry name" value="Kelch-type beta propeller"/>
    <property type="match status" value="2"/>
</dbReference>
<dbReference type="InterPro" id="IPR015915">
    <property type="entry name" value="Kelch-typ_b-propeller"/>
</dbReference>
<evidence type="ECO:0000256" key="1">
    <source>
        <dbReference type="ARBA" id="ARBA00004123"/>
    </source>
</evidence>
<dbReference type="PANTHER" id="PTHR46175">
    <property type="entry name" value="BACTERIOOPSIN TRANSCRIPTIONAL ACTIVATOR"/>
    <property type="match status" value="1"/>
</dbReference>
<dbReference type="PANTHER" id="PTHR46175:SF5">
    <property type="entry name" value="ADAGIO PROTEIN 1"/>
    <property type="match status" value="1"/>
</dbReference>
<protein>
    <submittedName>
        <fullName evidence="7">Uncharacterized protein</fullName>
    </submittedName>
</protein>
<dbReference type="GO" id="GO:0005634">
    <property type="term" value="C:nucleus"/>
    <property type="evidence" value="ECO:0007669"/>
    <property type="project" value="UniProtKB-SubCell"/>
</dbReference>
<evidence type="ECO:0000256" key="5">
    <source>
        <dbReference type="ARBA" id="ARBA00023108"/>
    </source>
</evidence>
<keyword evidence="4" id="KW-0677">Repeat</keyword>
<evidence type="ECO:0000313" key="8">
    <source>
        <dbReference type="Proteomes" id="UP001359559"/>
    </source>
</evidence>
<dbReference type="Pfam" id="PF24681">
    <property type="entry name" value="Kelch_KLHDC2_KLHL20_DRC7"/>
    <property type="match status" value="1"/>
</dbReference>
<evidence type="ECO:0000256" key="3">
    <source>
        <dbReference type="ARBA" id="ARBA00022643"/>
    </source>
</evidence>
<dbReference type="GO" id="GO:0005829">
    <property type="term" value="C:cytosol"/>
    <property type="evidence" value="ECO:0007669"/>
    <property type="project" value="TreeGrafter"/>
</dbReference>
<dbReference type="Proteomes" id="UP001359559">
    <property type="component" value="Unassembled WGS sequence"/>
</dbReference>
<comment type="caution">
    <text evidence="7">The sequence shown here is derived from an EMBL/GenBank/DDBJ whole genome shotgun (WGS) entry which is preliminary data.</text>
</comment>
<gene>
    <name evidence="7" type="ORF">RJT34_17080</name>
</gene>
<proteinExistence type="predicted"/>
<dbReference type="Pfam" id="PF07646">
    <property type="entry name" value="Kelch_2"/>
    <property type="match status" value="1"/>
</dbReference>
<dbReference type="SUPFAM" id="SSF50965">
    <property type="entry name" value="Galactose oxidase, central domain"/>
    <property type="match status" value="1"/>
</dbReference>
<dbReference type="InterPro" id="IPR011043">
    <property type="entry name" value="Gal_Oxase/kelch_b-propeller"/>
</dbReference>
<dbReference type="GO" id="GO:0019005">
    <property type="term" value="C:SCF ubiquitin ligase complex"/>
    <property type="evidence" value="ECO:0007669"/>
    <property type="project" value="TreeGrafter"/>
</dbReference>
<keyword evidence="6" id="KW-0539">Nucleus</keyword>
<accession>A0AAN9J9J2</accession>
<dbReference type="AlphaFoldDB" id="A0AAN9J9J2"/>
<reference evidence="7 8" key="1">
    <citation type="submission" date="2024-01" db="EMBL/GenBank/DDBJ databases">
        <title>The genomes of 5 underutilized Papilionoideae crops provide insights into root nodulation and disease resistance.</title>
        <authorList>
            <person name="Yuan L."/>
        </authorList>
    </citation>
    <scope>NUCLEOTIDE SEQUENCE [LARGE SCALE GENOMIC DNA]</scope>
    <source>
        <strain evidence="7">LY-2023</strain>
        <tissue evidence="7">Leaf</tissue>
    </source>
</reference>
<name>A0AAN9J9J2_CLITE</name>
<keyword evidence="3" id="KW-0288">FMN</keyword>
<dbReference type="GO" id="GO:0007623">
    <property type="term" value="P:circadian rhythm"/>
    <property type="evidence" value="ECO:0007669"/>
    <property type="project" value="TreeGrafter"/>
</dbReference>
<evidence type="ECO:0000256" key="6">
    <source>
        <dbReference type="ARBA" id="ARBA00023242"/>
    </source>
</evidence>
<organism evidence="7 8">
    <name type="scientific">Clitoria ternatea</name>
    <name type="common">Butterfly pea</name>
    <dbReference type="NCBI Taxonomy" id="43366"/>
    <lineage>
        <taxon>Eukaryota</taxon>
        <taxon>Viridiplantae</taxon>
        <taxon>Streptophyta</taxon>
        <taxon>Embryophyta</taxon>
        <taxon>Tracheophyta</taxon>
        <taxon>Spermatophyta</taxon>
        <taxon>Magnoliopsida</taxon>
        <taxon>eudicotyledons</taxon>
        <taxon>Gunneridae</taxon>
        <taxon>Pentapetalae</taxon>
        <taxon>rosids</taxon>
        <taxon>fabids</taxon>
        <taxon>Fabales</taxon>
        <taxon>Fabaceae</taxon>
        <taxon>Papilionoideae</taxon>
        <taxon>50 kb inversion clade</taxon>
        <taxon>NPAAA clade</taxon>
        <taxon>indigoferoid/millettioid clade</taxon>
        <taxon>Phaseoleae</taxon>
        <taxon>Clitoria</taxon>
    </lineage>
</organism>
<dbReference type="EMBL" id="JAYKXN010000004">
    <property type="protein sequence ID" value="KAK7294194.1"/>
    <property type="molecule type" value="Genomic_DNA"/>
</dbReference>
<sequence length="256" mass="27002">MHPMNGTFVLDLNSSNPEWQHVQVSSPPPGRWGHTLSCVNGSRLVVFGGCGRQGLLNDVFVLDLDAKPPTWREISGLAPPLPRSWHSSCTLDGTKLIVSGGCADSGILLSDTFLLDLSMEKPVWREIPVACTPPSRLGHTLSVYGGSGMPGAGNPGGIAPPPRLDHVAVSLPGGRILIFGGSVAGLHSASQFYILDPTDEKPTWRILNVPGHPPRFAWGHSTCVVGGTGAIVLGGQTGEEWMLSELHELSLASSAI</sequence>
<evidence type="ECO:0000313" key="7">
    <source>
        <dbReference type="EMBL" id="KAK7294194.1"/>
    </source>
</evidence>
<keyword evidence="5" id="KW-0090">Biological rhythms</keyword>